<keyword evidence="1" id="KW-0812">Transmembrane</keyword>
<evidence type="ECO:0000313" key="3">
    <source>
        <dbReference type="Proteomes" id="UP001499854"/>
    </source>
</evidence>
<reference evidence="3" key="1">
    <citation type="journal article" date="2019" name="Int. J. Syst. Evol. Microbiol.">
        <title>The Global Catalogue of Microorganisms (GCM) 10K type strain sequencing project: providing services to taxonomists for standard genome sequencing and annotation.</title>
        <authorList>
            <consortium name="The Broad Institute Genomics Platform"/>
            <consortium name="The Broad Institute Genome Sequencing Center for Infectious Disease"/>
            <person name="Wu L."/>
            <person name="Ma J."/>
        </authorList>
    </citation>
    <scope>NUCLEOTIDE SEQUENCE [LARGE SCALE GENOMIC DNA]</scope>
    <source>
        <strain evidence="3">JCM 16013</strain>
    </source>
</reference>
<accession>A0ABP5ECF3</accession>
<dbReference type="Proteomes" id="UP001499854">
    <property type="component" value="Unassembled WGS sequence"/>
</dbReference>
<protein>
    <recommendedName>
        <fullName evidence="4">Integral membrane protein</fullName>
    </recommendedName>
</protein>
<keyword evidence="1" id="KW-1133">Transmembrane helix</keyword>
<dbReference type="RefSeq" id="WP_344661485.1">
    <property type="nucleotide sequence ID" value="NZ_BAAAQM010000054.1"/>
</dbReference>
<evidence type="ECO:0000256" key="1">
    <source>
        <dbReference type="SAM" id="Phobius"/>
    </source>
</evidence>
<comment type="caution">
    <text evidence="2">The sequence shown here is derived from an EMBL/GenBank/DDBJ whole genome shotgun (WGS) entry which is preliminary data.</text>
</comment>
<gene>
    <name evidence="2" type="ORF">GCM10009838_70280</name>
</gene>
<feature type="transmembrane region" description="Helical" evidence="1">
    <location>
        <begin position="6"/>
        <end position="30"/>
    </location>
</feature>
<keyword evidence="1" id="KW-0472">Membrane</keyword>
<name>A0ABP5ECF3_9ACTN</name>
<dbReference type="EMBL" id="BAAAQM010000054">
    <property type="protein sequence ID" value="GAA1995423.1"/>
    <property type="molecule type" value="Genomic_DNA"/>
</dbReference>
<organism evidence="2 3">
    <name type="scientific">Catenulispora subtropica</name>
    <dbReference type="NCBI Taxonomy" id="450798"/>
    <lineage>
        <taxon>Bacteria</taxon>
        <taxon>Bacillati</taxon>
        <taxon>Actinomycetota</taxon>
        <taxon>Actinomycetes</taxon>
        <taxon>Catenulisporales</taxon>
        <taxon>Catenulisporaceae</taxon>
        <taxon>Catenulispora</taxon>
    </lineage>
</organism>
<proteinExistence type="predicted"/>
<sequence>MNGQRVALAFLVILFIVCVAGMGSIVYRLWRGDEALALRLRSVFVRSSFDTRDARVRGMVALYLSLCLMLLATIILAIGTMRRHSGTTFTPWTVTGIALFAVALVLFAAQYTIAWSNRPRFLIPPPMREDESLSQRRRALKG</sequence>
<feature type="transmembrane region" description="Helical" evidence="1">
    <location>
        <begin position="60"/>
        <end position="80"/>
    </location>
</feature>
<keyword evidence="3" id="KW-1185">Reference proteome</keyword>
<feature type="transmembrane region" description="Helical" evidence="1">
    <location>
        <begin position="92"/>
        <end position="113"/>
    </location>
</feature>
<evidence type="ECO:0008006" key="4">
    <source>
        <dbReference type="Google" id="ProtNLM"/>
    </source>
</evidence>
<evidence type="ECO:0000313" key="2">
    <source>
        <dbReference type="EMBL" id="GAA1995423.1"/>
    </source>
</evidence>